<dbReference type="Pfam" id="PF00051">
    <property type="entry name" value="Kringle"/>
    <property type="match status" value="2"/>
</dbReference>
<dbReference type="InterPro" id="IPR000001">
    <property type="entry name" value="Kringle"/>
</dbReference>
<feature type="disulfide bond" evidence="3">
    <location>
        <begin position="172"/>
        <end position="195"/>
    </location>
</feature>
<dbReference type="GO" id="GO:0004175">
    <property type="term" value="F:endopeptidase activity"/>
    <property type="evidence" value="ECO:0000318"/>
    <property type="project" value="GO_Central"/>
</dbReference>
<proteinExistence type="predicted"/>
<evidence type="ECO:0000256" key="2">
    <source>
        <dbReference type="ARBA" id="ARBA00023157"/>
    </source>
</evidence>
<name>A0A7M7PFS7_STRPU</name>
<dbReference type="GeneID" id="115928023"/>
<reference evidence="5" key="2">
    <citation type="submission" date="2021-01" db="UniProtKB">
        <authorList>
            <consortium name="EnsemblMetazoa"/>
        </authorList>
    </citation>
    <scope>IDENTIFICATION</scope>
</reference>
<dbReference type="RefSeq" id="XP_030850384.1">
    <property type="nucleotide sequence ID" value="XM_030994524.1"/>
</dbReference>
<dbReference type="SMART" id="SM00130">
    <property type="entry name" value="KR"/>
    <property type="match status" value="2"/>
</dbReference>
<dbReference type="OMA" id="CAVTECA"/>
<organism evidence="5 6">
    <name type="scientific">Strongylocentrotus purpuratus</name>
    <name type="common">Purple sea urchin</name>
    <dbReference type="NCBI Taxonomy" id="7668"/>
    <lineage>
        <taxon>Eukaryota</taxon>
        <taxon>Metazoa</taxon>
        <taxon>Echinodermata</taxon>
        <taxon>Eleutherozoa</taxon>
        <taxon>Echinozoa</taxon>
        <taxon>Echinoidea</taxon>
        <taxon>Euechinoidea</taxon>
        <taxon>Echinacea</taxon>
        <taxon>Camarodonta</taxon>
        <taxon>Echinidea</taxon>
        <taxon>Strongylocentrotidae</taxon>
        <taxon>Strongylocentrotus</taxon>
    </lineage>
</organism>
<feature type="domain" description="Kringle" evidence="4">
    <location>
        <begin position="40"/>
        <end position="116"/>
    </location>
</feature>
<dbReference type="PANTHER" id="PTHR24261:SF7">
    <property type="entry name" value="KRINGLE DOMAIN-CONTAINING PROTEIN"/>
    <property type="match status" value="1"/>
</dbReference>
<keyword evidence="2 3" id="KW-1015">Disulfide bond</keyword>
<dbReference type="CDD" id="cd00108">
    <property type="entry name" value="KR"/>
    <property type="match status" value="2"/>
</dbReference>
<dbReference type="InParanoid" id="A0A7M7PFS7"/>
<evidence type="ECO:0000256" key="3">
    <source>
        <dbReference type="PROSITE-ProRule" id="PRU00121"/>
    </source>
</evidence>
<evidence type="ECO:0000313" key="5">
    <source>
        <dbReference type="EnsemblMetazoa" id="XP_030850384"/>
    </source>
</evidence>
<dbReference type="InterPro" id="IPR013806">
    <property type="entry name" value="Kringle-like"/>
</dbReference>
<reference evidence="6" key="1">
    <citation type="submission" date="2015-02" db="EMBL/GenBank/DDBJ databases">
        <title>Genome sequencing for Strongylocentrotus purpuratus.</title>
        <authorList>
            <person name="Murali S."/>
            <person name="Liu Y."/>
            <person name="Vee V."/>
            <person name="English A."/>
            <person name="Wang M."/>
            <person name="Skinner E."/>
            <person name="Han Y."/>
            <person name="Muzny D.M."/>
            <person name="Worley K.C."/>
            <person name="Gibbs R.A."/>
        </authorList>
    </citation>
    <scope>NUCLEOTIDE SEQUENCE</scope>
</reference>
<dbReference type="PRINTS" id="PR00018">
    <property type="entry name" value="KRINGLE"/>
</dbReference>
<dbReference type="PROSITE" id="PS00021">
    <property type="entry name" value="KRINGLE_1"/>
    <property type="match status" value="2"/>
</dbReference>
<dbReference type="GO" id="GO:0005102">
    <property type="term" value="F:signaling receptor binding"/>
    <property type="evidence" value="ECO:0000318"/>
    <property type="project" value="GO_Central"/>
</dbReference>
<dbReference type="InterPro" id="IPR018056">
    <property type="entry name" value="Kringle_CS"/>
</dbReference>
<feature type="disulfide bond" evidence="3">
    <location>
        <begin position="56"/>
        <end position="95"/>
    </location>
</feature>
<feature type="disulfide bond" evidence="3">
    <location>
        <begin position="84"/>
        <end position="107"/>
    </location>
</feature>
<comment type="caution">
    <text evidence="3">Lacks conserved residue(s) required for the propagation of feature annotation.</text>
</comment>
<keyword evidence="1 3" id="KW-0420">Kringle</keyword>
<protein>
    <recommendedName>
        <fullName evidence="4">Kringle domain-containing protein</fullName>
    </recommendedName>
</protein>
<dbReference type="KEGG" id="spu:115928023"/>
<dbReference type="InterPro" id="IPR038178">
    <property type="entry name" value="Kringle_sf"/>
</dbReference>
<dbReference type="PANTHER" id="PTHR24261">
    <property type="entry name" value="PLASMINOGEN-RELATED"/>
    <property type="match status" value="1"/>
</dbReference>
<dbReference type="SUPFAM" id="SSF57440">
    <property type="entry name" value="Kringle-like"/>
    <property type="match status" value="2"/>
</dbReference>
<evidence type="ECO:0000259" key="4">
    <source>
        <dbReference type="PROSITE" id="PS50070"/>
    </source>
</evidence>
<feature type="disulfide bond" evidence="3">
    <location>
        <begin position="144"/>
        <end position="183"/>
    </location>
</feature>
<evidence type="ECO:0000256" key="1">
    <source>
        <dbReference type="ARBA" id="ARBA00022572"/>
    </source>
</evidence>
<sequence length="209" mass="23630">MEYTAWCYTTNLGIRWEYCAVGYLDPSCQATPACHDDPTGVNYRGNLSRTINNHTCQSWTSQDPHEHTVTPAAFPNAGLDNNYCRNPDMEFTAWCFTTNPGTRWDFCAVGYLDPRCQATPACQEDPTGVHYRGNLSHTVKGHTCQTWTSQDPHEHANTPAHFPNAGLDENYCRNPDIENTAWCYTTDPETRWEYCAVGYLDPRCQGSVV</sequence>
<dbReference type="Gene3D" id="2.40.20.10">
    <property type="entry name" value="Plasminogen Kringle 4"/>
    <property type="match status" value="2"/>
</dbReference>
<dbReference type="FunFam" id="2.40.20.10:FF:000022">
    <property type="entry name" value="Uncharacterized protein"/>
    <property type="match status" value="2"/>
</dbReference>
<dbReference type="InterPro" id="IPR050759">
    <property type="entry name" value="Serine_protease_kringle"/>
</dbReference>
<accession>A0A7M7PFS7</accession>
<dbReference type="EnsemblMetazoa" id="XM_030994524">
    <property type="protein sequence ID" value="XP_030850384"/>
    <property type="gene ID" value="LOC115928023"/>
</dbReference>
<keyword evidence="6" id="KW-1185">Reference proteome</keyword>
<dbReference type="OrthoDB" id="41905at2759"/>
<dbReference type="Proteomes" id="UP000007110">
    <property type="component" value="Unassembled WGS sequence"/>
</dbReference>
<dbReference type="GO" id="GO:0005615">
    <property type="term" value="C:extracellular space"/>
    <property type="evidence" value="ECO:0000318"/>
    <property type="project" value="GO_Central"/>
</dbReference>
<dbReference type="PROSITE" id="PS50070">
    <property type="entry name" value="KRINGLE_2"/>
    <property type="match status" value="2"/>
</dbReference>
<feature type="domain" description="Kringle" evidence="4">
    <location>
        <begin position="128"/>
        <end position="204"/>
    </location>
</feature>
<evidence type="ECO:0000313" key="6">
    <source>
        <dbReference type="Proteomes" id="UP000007110"/>
    </source>
</evidence>
<dbReference type="AlphaFoldDB" id="A0A7M7PFS7"/>